<proteinExistence type="predicted"/>
<dbReference type="EMBL" id="JAAORC010000002">
    <property type="protein sequence ID" value="MBO8223194.1"/>
    <property type="molecule type" value="Genomic_DNA"/>
</dbReference>
<evidence type="ECO:0000313" key="1">
    <source>
        <dbReference type="EMBL" id="MBO8223194.1"/>
    </source>
</evidence>
<dbReference type="AlphaFoldDB" id="A0A8I1X2V1"/>
<protein>
    <submittedName>
        <fullName evidence="1">Uncharacterized protein</fullName>
    </submittedName>
</protein>
<dbReference type="RefSeq" id="WP_100883864.1">
    <property type="nucleotide sequence ID" value="NZ_JAAORC010000002.1"/>
</dbReference>
<evidence type="ECO:0000313" key="2">
    <source>
        <dbReference type="Proteomes" id="UP000666562"/>
    </source>
</evidence>
<name>A0A8I1X2V1_PROMR</name>
<comment type="caution">
    <text evidence="1">The sequence shown here is derived from an EMBL/GenBank/DDBJ whole genome shotgun (WGS) entry which is preliminary data.</text>
</comment>
<organism evidence="1 2">
    <name type="scientific">Prochlorococcus marinus str. XMU1401</name>
    <dbReference type="NCBI Taxonomy" id="2052594"/>
    <lineage>
        <taxon>Bacteria</taxon>
        <taxon>Bacillati</taxon>
        <taxon>Cyanobacteriota</taxon>
        <taxon>Cyanophyceae</taxon>
        <taxon>Synechococcales</taxon>
        <taxon>Prochlorococcaceae</taxon>
        <taxon>Prochlorococcus</taxon>
    </lineage>
</organism>
<dbReference type="Proteomes" id="UP000666562">
    <property type="component" value="Unassembled WGS sequence"/>
</dbReference>
<accession>A0A8I1X2V1</accession>
<sequence>MSEEKFVFNNNSNYYFIIREEEVFNSSLIGKEIDLNTFNDVLNSPTTFDPEIYNFSIFSLNDLECISSIELENNSFLEIDSSEKEEIEEELYENGSLYWSEYFINLGKLENKSIGLVESENDTKFILKWFISASQLSEDQINKVKFNPKNIQKVKNLVCIEEWENISLINSPIEYDNDIFDPLKVKINIIDKFDSHIESFIDDKELDNVIVGFSYEGNDLYLDQGDGDGANYSLTCKKFDI</sequence>
<gene>
    <name evidence="1" type="ORF">HA142_06670</name>
</gene>
<reference evidence="1" key="1">
    <citation type="submission" date="2020-03" db="EMBL/GenBank/DDBJ databases">
        <title>Genome differentiation and subclade ecological adaptation of Prochlorococcus HLII clade in the global ocean.</title>
        <authorList>
            <person name="Yan W."/>
            <person name="Fen X."/>
            <person name="Zhang W."/>
        </authorList>
    </citation>
    <scope>NUCLEOTIDE SEQUENCE</scope>
    <source>
        <strain evidence="1">XMU1401</strain>
    </source>
</reference>